<dbReference type="EMBL" id="BKAU01000002">
    <property type="protein sequence ID" value="GEP96419.1"/>
    <property type="molecule type" value="Genomic_DNA"/>
</dbReference>
<keyword evidence="6" id="KW-1133">Transmembrane helix</keyword>
<dbReference type="RefSeq" id="WP_146862416.1">
    <property type="nucleotide sequence ID" value="NZ_BKAU01000002.1"/>
</dbReference>
<dbReference type="CDD" id="cd00075">
    <property type="entry name" value="HATPase"/>
    <property type="match status" value="1"/>
</dbReference>
<dbReference type="Pfam" id="PF13374">
    <property type="entry name" value="TPR_10"/>
    <property type="match status" value="1"/>
</dbReference>
<reference evidence="8 9" key="1">
    <citation type="submission" date="2019-07" db="EMBL/GenBank/DDBJ databases">
        <title>Whole genome shotgun sequence of Chitinophaga cymbidii NBRC 109752.</title>
        <authorList>
            <person name="Hosoyama A."/>
            <person name="Uohara A."/>
            <person name="Ohji S."/>
            <person name="Ichikawa N."/>
        </authorList>
    </citation>
    <scope>NUCLEOTIDE SEQUENCE [LARGE SCALE GENOMIC DNA]</scope>
    <source>
        <strain evidence="8 9">NBRC 109752</strain>
    </source>
</reference>
<dbReference type="InterPro" id="IPR011990">
    <property type="entry name" value="TPR-like_helical_dom_sf"/>
</dbReference>
<dbReference type="PRINTS" id="PR00344">
    <property type="entry name" value="BCTRLSENSOR"/>
</dbReference>
<dbReference type="AlphaFoldDB" id="A0A512RL53"/>
<dbReference type="FunFam" id="3.30.565.10:FF:000006">
    <property type="entry name" value="Sensor histidine kinase WalK"/>
    <property type="match status" value="1"/>
</dbReference>
<keyword evidence="6" id="KW-0812">Transmembrane</keyword>
<evidence type="ECO:0000313" key="9">
    <source>
        <dbReference type="Proteomes" id="UP000321436"/>
    </source>
</evidence>
<dbReference type="SUPFAM" id="SSF47384">
    <property type="entry name" value="Homodimeric domain of signal transducing histidine kinase"/>
    <property type="match status" value="1"/>
</dbReference>
<dbReference type="EC" id="2.7.13.3" evidence="2"/>
<keyword evidence="9" id="KW-1185">Reference proteome</keyword>
<dbReference type="Gene3D" id="1.10.287.130">
    <property type="match status" value="1"/>
</dbReference>
<dbReference type="CDD" id="cd00082">
    <property type="entry name" value="HisKA"/>
    <property type="match status" value="1"/>
</dbReference>
<keyword evidence="3" id="KW-0597">Phosphoprotein</keyword>
<protein>
    <recommendedName>
        <fullName evidence="2">histidine kinase</fullName>
        <ecNumber evidence="2">2.7.13.3</ecNumber>
    </recommendedName>
</protein>
<dbReference type="PANTHER" id="PTHR43047:SF72">
    <property type="entry name" value="OSMOSENSING HISTIDINE PROTEIN KINASE SLN1"/>
    <property type="match status" value="1"/>
</dbReference>
<evidence type="ECO:0000256" key="2">
    <source>
        <dbReference type="ARBA" id="ARBA00012438"/>
    </source>
</evidence>
<evidence type="ECO:0000256" key="6">
    <source>
        <dbReference type="SAM" id="Phobius"/>
    </source>
</evidence>
<dbReference type="InterPro" id="IPR004358">
    <property type="entry name" value="Sig_transdc_His_kin-like_C"/>
</dbReference>
<dbReference type="InterPro" id="IPR036890">
    <property type="entry name" value="HATPase_C_sf"/>
</dbReference>
<dbReference type="InterPro" id="IPR019734">
    <property type="entry name" value="TPR_rpt"/>
</dbReference>
<dbReference type="SUPFAM" id="SSF48452">
    <property type="entry name" value="TPR-like"/>
    <property type="match status" value="1"/>
</dbReference>
<dbReference type="Pfam" id="PF02518">
    <property type="entry name" value="HATPase_c"/>
    <property type="match status" value="1"/>
</dbReference>
<dbReference type="SMART" id="SM00387">
    <property type="entry name" value="HATPase_c"/>
    <property type="match status" value="1"/>
</dbReference>
<dbReference type="PANTHER" id="PTHR43047">
    <property type="entry name" value="TWO-COMPONENT HISTIDINE PROTEIN KINASE"/>
    <property type="match status" value="1"/>
</dbReference>
<accession>A0A512RL53</accession>
<dbReference type="InterPro" id="IPR003594">
    <property type="entry name" value="HATPase_dom"/>
</dbReference>
<dbReference type="SMART" id="SM00388">
    <property type="entry name" value="HisKA"/>
    <property type="match status" value="1"/>
</dbReference>
<evidence type="ECO:0000256" key="3">
    <source>
        <dbReference type="ARBA" id="ARBA00022553"/>
    </source>
</evidence>
<dbReference type="Gene3D" id="1.25.40.10">
    <property type="entry name" value="Tetratricopeptide repeat domain"/>
    <property type="match status" value="2"/>
</dbReference>
<evidence type="ECO:0000313" key="8">
    <source>
        <dbReference type="EMBL" id="GEP96419.1"/>
    </source>
</evidence>
<dbReference type="Proteomes" id="UP000321436">
    <property type="component" value="Unassembled WGS sequence"/>
</dbReference>
<dbReference type="Gene3D" id="3.30.565.10">
    <property type="entry name" value="Histidine kinase-like ATPase, C-terminal domain"/>
    <property type="match status" value="1"/>
</dbReference>
<keyword evidence="5" id="KW-0418">Kinase</keyword>
<gene>
    <name evidence="8" type="ORF">CCY01nite_26790</name>
</gene>
<dbReference type="PROSITE" id="PS50109">
    <property type="entry name" value="HIS_KIN"/>
    <property type="match status" value="1"/>
</dbReference>
<comment type="caution">
    <text evidence="8">The sequence shown here is derived from an EMBL/GenBank/DDBJ whole genome shotgun (WGS) entry which is preliminary data.</text>
</comment>
<dbReference type="Pfam" id="PF00512">
    <property type="entry name" value="HisKA"/>
    <property type="match status" value="1"/>
</dbReference>
<dbReference type="GO" id="GO:0005886">
    <property type="term" value="C:plasma membrane"/>
    <property type="evidence" value="ECO:0007669"/>
    <property type="project" value="TreeGrafter"/>
</dbReference>
<keyword evidence="6" id="KW-0472">Membrane</keyword>
<proteinExistence type="predicted"/>
<dbReference type="SMART" id="SM00028">
    <property type="entry name" value="TPR"/>
    <property type="match status" value="4"/>
</dbReference>
<feature type="transmembrane region" description="Helical" evidence="6">
    <location>
        <begin position="399"/>
        <end position="419"/>
    </location>
</feature>
<sequence length="678" mass="77385">MRIHLLSVIALAACTSPDREILEHPGYFDTVFHRADSIGLHDTEASLAYLETAYATFPRSTNVDLFRKYEYKHMYLISKKKDLDQAMVYADSMLYVLRDKAVQERYPLYYGRALLARGDVLRDQKKYNDAYPYYYRGREVIQKLHDTCLYHEYASRLALVYYRQGKFSEAARYFIETFQRLSYCDTGSFSTFYTRQGTLDNIALSYERAGETDHALAFYDSTLRFIDKYGAKFLHVPEYRNGIDAAIGVVYGNKGNILLKLGDTLGAETLYRKSIDINLSGKDEKVDAQLTMAKLAGLYLASNRLAGARNVLQEMRASLDKVPGTDIELRWLHLQWQYYEKAGKPGPAYATLISYTKLKDSLNTVAITPPVADIRTEFERMAREYQLEVLKKNNELKTAYLIIMIFLSVSLVLIALMIWQNWKKSRRHVEDLKRLNQQIVTQHENIKRSLASLEQSQQDNSRIMKIVAHDLRSPVGAIHAMSELMLDKGQPEERDAELLELIHSSSARAMNLISDLLVLDTSMQGLEKEIVEIHVALKYCVDLLQLKATEKNQCLILHVEPVQVLAYRDKIWRVFSNLINNAIKFSPEGASIVIALKRQNGTVRISVQDEGIGIPQNLRDKIFSLSAEAKRKGTKGEESFGLGLSISKQIIEAHDGKIWFETEVGKGTTFHIEMKASA</sequence>
<evidence type="ECO:0000256" key="5">
    <source>
        <dbReference type="ARBA" id="ARBA00022777"/>
    </source>
</evidence>
<evidence type="ECO:0000256" key="4">
    <source>
        <dbReference type="ARBA" id="ARBA00022679"/>
    </source>
</evidence>
<keyword evidence="4" id="KW-0808">Transferase</keyword>
<dbReference type="InterPro" id="IPR036097">
    <property type="entry name" value="HisK_dim/P_sf"/>
</dbReference>
<dbReference type="SUPFAM" id="SSF55874">
    <property type="entry name" value="ATPase domain of HSP90 chaperone/DNA topoisomerase II/histidine kinase"/>
    <property type="match status" value="1"/>
</dbReference>
<comment type="catalytic activity">
    <reaction evidence="1">
        <text>ATP + protein L-histidine = ADP + protein N-phospho-L-histidine.</text>
        <dbReference type="EC" id="2.7.13.3"/>
    </reaction>
</comment>
<feature type="domain" description="Histidine kinase" evidence="7">
    <location>
        <begin position="466"/>
        <end position="678"/>
    </location>
</feature>
<organism evidence="8 9">
    <name type="scientific">Chitinophaga cymbidii</name>
    <dbReference type="NCBI Taxonomy" id="1096750"/>
    <lineage>
        <taxon>Bacteria</taxon>
        <taxon>Pseudomonadati</taxon>
        <taxon>Bacteroidota</taxon>
        <taxon>Chitinophagia</taxon>
        <taxon>Chitinophagales</taxon>
        <taxon>Chitinophagaceae</taxon>
        <taxon>Chitinophaga</taxon>
    </lineage>
</organism>
<dbReference type="GO" id="GO:0000155">
    <property type="term" value="F:phosphorelay sensor kinase activity"/>
    <property type="evidence" value="ECO:0007669"/>
    <property type="project" value="InterPro"/>
</dbReference>
<evidence type="ECO:0000259" key="7">
    <source>
        <dbReference type="PROSITE" id="PS50109"/>
    </source>
</evidence>
<name>A0A512RL53_9BACT</name>
<dbReference type="InterPro" id="IPR005467">
    <property type="entry name" value="His_kinase_dom"/>
</dbReference>
<evidence type="ECO:0000256" key="1">
    <source>
        <dbReference type="ARBA" id="ARBA00000085"/>
    </source>
</evidence>
<dbReference type="OrthoDB" id="9810447at2"/>
<dbReference type="GO" id="GO:0009927">
    <property type="term" value="F:histidine phosphotransfer kinase activity"/>
    <property type="evidence" value="ECO:0007669"/>
    <property type="project" value="TreeGrafter"/>
</dbReference>
<dbReference type="InterPro" id="IPR003661">
    <property type="entry name" value="HisK_dim/P_dom"/>
</dbReference>